<dbReference type="Gene3D" id="1.20.58.1610">
    <property type="entry name" value="NADH:ubiquinone/plastoquinone oxidoreductase, chain 3"/>
    <property type="match status" value="1"/>
</dbReference>
<evidence type="ECO:0000256" key="6">
    <source>
        <dbReference type="ARBA" id="ARBA00023136"/>
    </source>
</evidence>
<feature type="transmembrane region" description="Helical" evidence="7">
    <location>
        <begin position="79"/>
        <end position="103"/>
    </location>
</feature>
<feature type="transmembrane region" description="Helical" evidence="7">
    <location>
        <begin position="12"/>
        <end position="37"/>
    </location>
</feature>
<comment type="similarity">
    <text evidence="2">Belongs to the complex I subunit 3 family.</text>
</comment>
<evidence type="ECO:0000256" key="7">
    <source>
        <dbReference type="SAM" id="Phobius"/>
    </source>
</evidence>
<evidence type="ECO:0000256" key="4">
    <source>
        <dbReference type="ARBA" id="ARBA00022692"/>
    </source>
</evidence>
<keyword evidence="5 7" id="KW-1133">Transmembrane helix</keyword>
<dbReference type="eggNOG" id="arCOG01557">
    <property type="taxonomic scope" value="Archaea"/>
</dbReference>
<evidence type="ECO:0000313" key="8">
    <source>
        <dbReference type="EMBL" id="ADN50654.1"/>
    </source>
</evidence>
<dbReference type="HOGENOM" id="CLU_147805_0_0_2"/>
<reference evidence="9" key="2">
    <citation type="journal article" date="2010" name="Stand. Genomic Sci.">
        <title>Complete genome sequence of Vulcanisaeta distributa type strain (IC-017T).</title>
        <authorList>
            <person name="Mavromatis K."/>
            <person name="Sikorski J."/>
            <person name="Pabst E."/>
            <person name="Teshima H."/>
            <person name="Lapidus A."/>
            <person name="Lucas S."/>
            <person name="Nolan M."/>
            <person name="Glavina Del Rio T."/>
            <person name="Cheng J."/>
            <person name="Bruce D."/>
            <person name="Goodwin L."/>
            <person name="Pitluck S."/>
            <person name="Liolios K."/>
            <person name="Ivanova N."/>
            <person name="Mikhailova N."/>
            <person name="Pati A."/>
            <person name="Chen A."/>
            <person name="Palaniappan K."/>
            <person name="Land M."/>
            <person name="Hauser L."/>
            <person name="Chang Y."/>
            <person name="Jeffries C."/>
            <person name="Rohde M."/>
            <person name="Spring S."/>
            <person name="Goker M."/>
            <person name="Wirth R."/>
            <person name="Woyke T."/>
            <person name="Bristow J."/>
            <person name="Eisen J."/>
            <person name="Markowitz V."/>
            <person name="Hugenholtz P."/>
            <person name="Klenk H."/>
            <person name="Kyrpides N."/>
        </authorList>
    </citation>
    <scope>NUCLEOTIDE SEQUENCE [LARGE SCALE GENOMIC DNA]</scope>
    <source>
        <strain evidence="9">DSM 14429 / JCM 11212 / NBRC 100878 / IC-017</strain>
    </source>
</reference>
<keyword evidence="9" id="KW-1185">Reference proteome</keyword>
<evidence type="ECO:0000256" key="2">
    <source>
        <dbReference type="ARBA" id="ARBA00008472"/>
    </source>
</evidence>
<name>E1QRF7_VULDI</name>
<evidence type="ECO:0000256" key="1">
    <source>
        <dbReference type="ARBA" id="ARBA00004370"/>
    </source>
</evidence>
<evidence type="ECO:0000256" key="5">
    <source>
        <dbReference type="ARBA" id="ARBA00022989"/>
    </source>
</evidence>
<gene>
    <name evidence="8" type="ordered locus">Vdis_1268</name>
</gene>
<dbReference type="PANTHER" id="PTHR11058">
    <property type="entry name" value="NADH-UBIQUINONE OXIDOREDUCTASE CHAIN 3"/>
    <property type="match status" value="1"/>
</dbReference>
<dbReference type="InterPro" id="IPR038430">
    <property type="entry name" value="NDAH_ubi_oxred_su3_sf"/>
</dbReference>
<organism evidence="8 9">
    <name type="scientific">Vulcanisaeta distributa (strain DSM 14429 / JCM 11212 / NBRC 100878 / IC-017)</name>
    <dbReference type="NCBI Taxonomy" id="572478"/>
    <lineage>
        <taxon>Archaea</taxon>
        <taxon>Thermoproteota</taxon>
        <taxon>Thermoprotei</taxon>
        <taxon>Thermoproteales</taxon>
        <taxon>Thermoproteaceae</taxon>
        <taxon>Vulcanisaeta</taxon>
    </lineage>
</organism>
<dbReference type="GeneID" id="9752200"/>
<dbReference type="RefSeq" id="WP_013336379.1">
    <property type="nucleotide sequence ID" value="NC_014537.1"/>
</dbReference>
<comment type="subcellular location">
    <subcellularLocation>
        <location evidence="1">Membrane</location>
    </subcellularLocation>
</comment>
<dbReference type="AlphaFoldDB" id="E1QRF7"/>
<dbReference type="PANTHER" id="PTHR11058:SF9">
    <property type="entry name" value="NADH-UBIQUINONE OXIDOREDUCTASE CHAIN 3"/>
    <property type="match status" value="1"/>
</dbReference>
<dbReference type="EMBL" id="CP002100">
    <property type="protein sequence ID" value="ADN50654.1"/>
    <property type="molecule type" value="Genomic_DNA"/>
</dbReference>
<dbReference type="STRING" id="572478.Vdis_1268"/>
<dbReference type="Pfam" id="PF00507">
    <property type="entry name" value="Oxidored_q4"/>
    <property type="match status" value="1"/>
</dbReference>
<feature type="transmembrane region" description="Helical" evidence="7">
    <location>
        <begin position="109"/>
        <end position="128"/>
    </location>
</feature>
<reference evidence="8 9" key="1">
    <citation type="journal article" date="2010" name="Stand. Genomic Sci.">
        <title>Complete genome sequence of Vulcanisaeta distributa type strain (IC-017).</title>
        <authorList>
            <person name="Mavromatis K."/>
            <person name="Sikorski J."/>
            <person name="Pabst E."/>
            <person name="Teshima H."/>
            <person name="Lapidus A."/>
            <person name="Lucas S."/>
            <person name="Nolan M."/>
            <person name="Glavina Del Rio T."/>
            <person name="Cheng J.F."/>
            <person name="Bruce D."/>
            <person name="Goodwin L."/>
            <person name="Pitluck S."/>
            <person name="Liolios K."/>
            <person name="Ivanova N."/>
            <person name="Mikhailova N."/>
            <person name="Pati A."/>
            <person name="Chen A."/>
            <person name="Palaniappan K."/>
            <person name="Land M."/>
            <person name="Hauser L."/>
            <person name="Chang Y.J."/>
            <person name="Jeffries C.D."/>
            <person name="Rohde M."/>
            <person name="Spring S."/>
            <person name="Goker M."/>
            <person name="Wirth R."/>
            <person name="Woyke T."/>
            <person name="Bristow J."/>
            <person name="Eisen J.A."/>
            <person name="Markowitz V."/>
            <person name="Hugenholtz P."/>
            <person name="Klenk H.P."/>
            <person name="Kyrpides N.C."/>
        </authorList>
    </citation>
    <scope>NUCLEOTIDE SEQUENCE [LARGE SCALE GENOMIC DNA]</scope>
    <source>
        <strain evidence="9">DSM 14429 / JCM 11212 / NBRC 100878 / IC-017</strain>
    </source>
</reference>
<dbReference type="Proteomes" id="UP000006681">
    <property type="component" value="Chromosome"/>
</dbReference>
<dbReference type="InterPro" id="IPR000440">
    <property type="entry name" value="NADH_UbQ/plastoQ_OxRdtase_su3"/>
</dbReference>
<dbReference type="OrthoDB" id="51573at2157"/>
<keyword evidence="8" id="KW-0830">Ubiquinone</keyword>
<evidence type="ECO:0000256" key="3">
    <source>
        <dbReference type="ARBA" id="ARBA00022448"/>
    </source>
</evidence>
<accession>E1QRF7</accession>
<dbReference type="KEGG" id="vdi:Vdis_1268"/>
<proteinExistence type="inferred from homology"/>
<keyword evidence="4 7" id="KW-0812">Transmembrane</keyword>
<keyword evidence="3" id="KW-0813">Transport</keyword>
<protein>
    <submittedName>
        <fullName evidence="8">NADH-ubiquinone/plastoquinone oxidoreductase chain 3</fullName>
    </submittedName>
</protein>
<evidence type="ECO:0000313" key="9">
    <source>
        <dbReference type="Proteomes" id="UP000006681"/>
    </source>
</evidence>
<dbReference type="GO" id="GO:0008137">
    <property type="term" value="F:NADH dehydrogenase (ubiquinone) activity"/>
    <property type="evidence" value="ECO:0007669"/>
    <property type="project" value="InterPro"/>
</dbReference>
<dbReference type="GO" id="GO:0030964">
    <property type="term" value="C:NADH dehydrogenase complex"/>
    <property type="evidence" value="ECO:0007669"/>
    <property type="project" value="TreeGrafter"/>
</dbReference>
<sequence length="147" mass="16341">MRLLLKNASLLILLVTMSAFIDALAILIVLVVIALITDAAIMYVARRIAARNPNVSKLQRYEAGNPPVGEARYVFPIQYVGFLLMFLGMEPIIVILLILSSVAVMALPIIYIILAILVITLPSIYVGYKYALKMAYPKEFIRRSSGR</sequence>
<keyword evidence="6 7" id="KW-0472">Membrane</keyword>